<evidence type="ECO:0000256" key="4">
    <source>
        <dbReference type="ARBA" id="ARBA00022777"/>
    </source>
</evidence>
<dbReference type="EMBL" id="NHYD01003966">
    <property type="protein sequence ID" value="PPQ67981.1"/>
    <property type="molecule type" value="Genomic_DNA"/>
</dbReference>
<gene>
    <name evidence="7" type="ORF">CVT25_000461</name>
</gene>
<keyword evidence="8" id="KW-1185">Reference proteome</keyword>
<dbReference type="InterPro" id="IPR000719">
    <property type="entry name" value="Prot_kinase_dom"/>
</dbReference>
<dbReference type="AlphaFoldDB" id="A0A409VNX6"/>
<evidence type="ECO:0000256" key="5">
    <source>
        <dbReference type="ARBA" id="ARBA00022840"/>
    </source>
</evidence>
<dbReference type="PANTHER" id="PTHR24351">
    <property type="entry name" value="RIBOSOMAL PROTEIN S6 KINASE"/>
    <property type="match status" value="1"/>
</dbReference>
<organism evidence="7 8">
    <name type="scientific">Psilocybe cyanescens</name>
    <dbReference type="NCBI Taxonomy" id="93625"/>
    <lineage>
        <taxon>Eukaryota</taxon>
        <taxon>Fungi</taxon>
        <taxon>Dikarya</taxon>
        <taxon>Basidiomycota</taxon>
        <taxon>Agaricomycotina</taxon>
        <taxon>Agaricomycetes</taxon>
        <taxon>Agaricomycetidae</taxon>
        <taxon>Agaricales</taxon>
        <taxon>Agaricineae</taxon>
        <taxon>Strophariaceae</taxon>
        <taxon>Psilocybe</taxon>
    </lineage>
</organism>
<dbReference type="InterPro" id="IPR008271">
    <property type="entry name" value="Ser/Thr_kinase_AS"/>
</dbReference>
<reference evidence="7 8" key="1">
    <citation type="journal article" date="2018" name="Evol. Lett.">
        <title>Horizontal gene cluster transfer increased hallucinogenic mushroom diversity.</title>
        <authorList>
            <person name="Reynolds H.T."/>
            <person name="Vijayakumar V."/>
            <person name="Gluck-Thaler E."/>
            <person name="Korotkin H.B."/>
            <person name="Matheny P.B."/>
            <person name="Slot J.C."/>
        </authorList>
    </citation>
    <scope>NUCLEOTIDE SEQUENCE [LARGE SCALE GENOMIC DNA]</scope>
    <source>
        <strain evidence="7 8">2631</strain>
    </source>
</reference>
<dbReference type="InParanoid" id="A0A409VNX6"/>
<proteinExistence type="predicted"/>
<dbReference type="GO" id="GO:0004674">
    <property type="term" value="F:protein serine/threonine kinase activity"/>
    <property type="evidence" value="ECO:0007669"/>
    <property type="project" value="UniProtKB-KW"/>
</dbReference>
<dbReference type="Proteomes" id="UP000283269">
    <property type="component" value="Unassembled WGS sequence"/>
</dbReference>
<evidence type="ECO:0000256" key="1">
    <source>
        <dbReference type="ARBA" id="ARBA00022527"/>
    </source>
</evidence>
<dbReference type="PROSITE" id="PS00108">
    <property type="entry name" value="PROTEIN_KINASE_ST"/>
    <property type="match status" value="1"/>
</dbReference>
<dbReference type="SUPFAM" id="SSF56112">
    <property type="entry name" value="Protein kinase-like (PK-like)"/>
    <property type="match status" value="1"/>
</dbReference>
<dbReference type="STRING" id="93625.A0A409VNX6"/>
<accession>A0A409VNX6</accession>
<keyword evidence="5" id="KW-0067">ATP-binding</keyword>
<protein>
    <recommendedName>
        <fullName evidence="6">Protein kinase domain-containing protein</fullName>
    </recommendedName>
</protein>
<sequence length="547" mass="62289">MKLQVDDSKENSQEVAKVRIQESFLNQGRRHIDLENHPTSLAHPEVSRHLCLAQNPNPDLAIQALRTLAAELYLALSFIHRCGIVHQDIKPVNLMISRDGHAVVGNFRAARILPVIERPEFSSPIKAKVAFGKLTISSDKVINLTPVYAAPELMERNQTGFLEYDERVDWWSLGVTLYEIVTGRLPFNDMDDLPLDVQEVLNDQVDSIQRSDDRLCDFLRLLLVRDPASRMCGKKVKLHPFFNPLKGLWGNIESLRHIPPCLCPPRLSFFSRPFPVDCTVSSDGFESQTSFGNVTIFQHSDPYRESFSEERQAPESVISPCFSDIGHLRSTVHVFDDSDADHLHSPCYVDSDFSSDFPQDTFLFKRIDPSFSLDTNKSGARPFPSTASLVRIFHEDGTKQFPLPNPEDLEFIPYNEHALNKFESSFNDSGLHLPESLGDKKDDTTRKPIKLQVELESEILQQLLDPQVINRTKPQQRPLTQKIGVTWTFEEEIAISLLSAGATFSDKGHKASEQDGRRFSRLHLIVTTSRRAIKRIGRRMSRIFLWY</sequence>
<keyword evidence="4" id="KW-0418">Kinase</keyword>
<keyword evidence="1" id="KW-0723">Serine/threonine-protein kinase</keyword>
<comment type="caution">
    <text evidence="7">The sequence shown here is derived from an EMBL/GenBank/DDBJ whole genome shotgun (WGS) entry which is preliminary data.</text>
</comment>
<dbReference type="GO" id="GO:0005524">
    <property type="term" value="F:ATP binding"/>
    <property type="evidence" value="ECO:0007669"/>
    <property type="project" value="UniProtKB-KW"/>
</dbReference>
<evidence type="ECO:0000256" key="3">
    <source>
        <dbReference type="ARBA" id="ARBA00022741"/>
    </source>
</evidence>
<evidence type="ECO:0000256" key="2">
    <source>
        <dbReference type="ARBA" id="ARBA00022679"/>
    </source>
</evidence>
<keyword evidence="3" id="KW-0547">Nucleotide-binding</keyword>
<dbReference type="Pfam" id="PF00069">
    <property type="entry name" value="Pkinase"/>
    <property type="match status" value="1"/>
</dbReference>
<evidence type="ECO:0000313" key="7">
    <source>
        <dbReference type="EMBL" id="PPQ67981.1"/>
    </source>
</evidence>
<feature type="domain" description="Protein kinase" evidence="6">
    <location>
        <begin position="1"/>
        <end position="242"/>
    </location>
</feature>
<keyword evidence="2" id="KW-0808">Transferase</keyword>
<name>A0A409VNX6_PSICY</name>
<evidence type="ECO:0000259" key="6">
    <source>
        <dbReference type="PROSITE" id="PS50011"/>
    </source>
</evidence>
<dbReference type="Gene3D" id="1.10.510.10">
    <property type="entry name" value="Transferase(Phosphotransferase) domain 1"/>
    <property type="match status" value="1"/>
</dbReference>
<evidence type="ECO:0000313" key="8">
    <source>
        <dbReference type="Proteomes" id="UP000283269"/>
    </source>
</evidence>
<dbReference type="OrthoDB" id="10252171at2759"/>
<dbReference type="InterPro" id="IPR011009">
    <property type="entry name" value="Kinase-like_dom_sf"/>
</dbReference>
<dbReference type="SMART" id="SM00220">
    <property type="entry name" value="S_TKc"/>
    <property type="match status" value="1"/>
</dbReference>
<dbReference type="PROSITE" id="PS50011">
    <property type="entry name" value="PROTEIN_KINASE_DOM"/>
    <property type="match status" value="1"/>
</dbReference>